<evidence type="ECO:0000256" key="9">
    <source>
        <dbReference type="ARBA" id="ARBA00023056"/>
    </source>
</evidence>
<evidence type="ECO:0000256" key="4">
    <source>
        <dbReference type="ARBA" id="ARBA00010281"/>
    </source>
</evidence>
<feature type="domain" description="Glycosyl transferase family 1" evidence="12">
    <location>
        <begin position="303"/>
        <end position="448"/>
    </location>
</feature>
<protein>
    <recommendedName>
        <fullName evidence="6 11">Glycogen synthase</fullName>
        <ecNumber evidence="5 11">2.4.1.21</ecNumber>
    </recommendedName>
    <alternativeName>
        <fullName evidence="10 11">Starch [bacterial glycogen] synthase</fullName>
    </alternativeName>
</protein>
<evidence type="ECO:0000256" key="1">
    <source>
        <dbReference type="ARBA" id="ARBA00001478"/>
    </source>
</evidence>
<dbReference type="Pfam" id="PF00534">
    <property type="entry name" value="Glycos_transf_1"/>
    <property type="match status" value="1"/>
</dbReference>
<dbReference type="AlphaFoldDB" id="A0A5P9CHY2"/>
<keyword evidence="15" id="KW-1185">Reference proteome</keyword>
<evidence type="ECO:0000256" key="5">
    <source>
        <dbReference type="ARBA" id="ARBA00012588"/>
    </source>
</evidence>
<dbReference type="InterPro" id="IPR013534">
    <property type="entry name" value="Starch_synth_cat_dom"/>
</dbReference>
<dbReference type="GO" id="GO:0005978">
    <property type="term" value="P:glycogen biosynthetic process"/>
    <property type="evidence" value="ECO:0007669"/>
    <property type="project" value="UniProtKB-UniRule"/>
</dbReference>
<comment type="catalytic activity">
    <reaction evidence="1 11">
        <text>[(1-&gt;4)-alpha-D-glucosyl](n) + ADP-alpha-D-glucose = [(1-&gt;4)-alpha-D-glucosyl](n+1) + ADP + H(+)</text>
        <dbReference type="Rhea" id="RHEA:18189"/>
        <dbReference type="Rhea" id="RHEA-COMP:9584"/>
        <dbReference type="Rhea" id="RHEA-COMP:9587"/>
        <dbReference type="ChEBI" id="CHEBI:15378"/>
        <dbReference type="ChEBI" id="CHEBI:15444"/>
        <dbReference type="ChEBI" id="CHEBI:57498"/>
        <dbReference type="ChEBI" id="CHEBI:456216"/>
        <dbReference type="EC" id="2.4.1.21"/>
    </reaction>
</comment>
<name>A0A5P9CHY2_9VIBR</name>
<sequence>MGTKNLSILYVASEVEGLIKSGGLADVAKALPEALVALDLDVRITLPAYQQISQLDQAQVILDSQLEHWPRTEYRVLKLNVSNIDIYAIDCPKYFNRPDMYAVSNQAYSDNGERFSFFSAACLDMLPKLGFRPDIVHANDWHTGFVPYLLKYRYRETRFYSEMKSVITIHNAVFKGVFSYDDLLCLPEMQTRYAPDAAVSSTHVTMLKAGVMTADKITAVSPTYAEELKTELGSHGMSKEFKSREEDLVGILNGCDYSVWSPVTDPYLPVSYQANHESMTKGKQACKRALQAKLGLECTDIAVYGMVCRLTNQKGIQYLLPILERFLKYKVQFVVVGTGDPELARKLIEIEIKHSDRFKFVEAYSEELAHLIEAGSDIFVMPSEFEPCGLNQIYSMSYGTLPIVRGVGGLKDTVLDYASDPKIATGFIFHQPTSRDLLLTLQESLLLYEQQRDEFNRVQLNAMKQNFSWSIAADHYLSLYKSIVNESYGLAMCTA</sequence>
<evidence type="ECO:0000256" key="3">
    <source>
        <dbReference type="ARBA" id="ARBA00004964"/>
    </source>
</evidence>
<evidence type="ECO:0000256" key="10">
    <source>
        <dbReference type="ARBA" id="ARBA00031722"/>
    </source>
</evidence>
<dbReference type="UniPathway" id="UPA00164"/>
<dbReference type="HAMAP" id="MF_00484">
    <property type="entry name" value="Glycogen_synth"/>
    <property type="match status" value="1"/>
</dbReference>
<dbReference type="OrthoDB" id="9808590at2"/>
<dbReference type="SUPFAM" id="SSF53756">
    <property type="entry name" value="UDP-Glycosyltransferase/glycogen phosphorylase"/>
    <property type="match status" value="1"/>
</dbReference>
<dbReference type="RefSeq" id="WP_152430073.1">
    <property type="nucleotide sequence ID" value="NZ_CBCSDK010000002.1"/>
</dbReference>
<evidence type="ECO:0000256" key="7">
    <source>
        <dbReference type="ARBA" id="ARBA00022676"/>
    </source>
</evidence>
<dbReference type="Gene3D" id="3.40.50.2000">
    <property type="entry name" value="Glycogen Phosphorylase B"/>
    <property type="match status" value="2"/>
</dbReference>
<dbReference type="KEGG" id="vaq:FIV01_05390"/>
<dbReference type="InterPro" id="IPR011835">
    <property type="entry name" value="GS/SS"/>
</dbReference>
<dbReference type="Pfam" id="PF08323">
    <property type="entry name" value="Glyco_transf_5"/>
    <property type="match status" value="1"/>
</dbReference>
<feature type="binding site" evidence="11">
    <location>
        <position position="20"/>
    </location>
    <ligand>
        <name>ADP-alpha-D-glucose</name>
        <dbReference type="ChEBI" id="CHEBI:57498"/>
    </ligand>
</feature>
<dbReference type="NCBIfam" id="NF001903">
    <property type="entry name" value="PRK00654.2-2"/>
    <property type="match status" value="1"/>
</dbReference>
<feature type="domain" description="Starch synthase catalytic" evidence="13">
    <location>
        <begin position="8"/>
        <end position="239"/>
    </location>
</feature>
<keyword evidence="7 11" id="KW-0328">Glycosyltransferase</keyword>
<organism evidence="14 15">
    <name type="scientific">Vibrio aquimaris</name>
    <dbReference type="NCBI Taxonomy" id="2587862"/>
    <lineage>
        <taxon>Bacteria</taxon>
        <taxon>Pseudomonadati</taxon>
        <taxon>Pseudomonadota</taxon>
        <taxon>Gammaproteobacteria</taxon>
        <taxon>Vibrionales</taxon>
        <taxon>Vibrionaceae</taxon>
        <taxon>Vibrio</taxon>
    </lineage>
</organism>
<evidence type="ECO:0000256" key="6">
    <source>
        <dbReference type="ARBA" id="ARBA00019935"/>
    </source>
</evidence>
<evidence type="ECO:0000256" key="11">
    <source>
        <dbReference type="HAMAP-Rule" id="MF_00484"/>
    </source>
</evidence>
<reference evidence="14 15" key="1">
    <citation type="submission" date="2019-10" db="EMBL/GenBank/DDBJ databases">
        <title>Complete genome sequence of Vibrio sp. strain THAF100, isolated from non-filtered water from the water column of tank 6 of a marine aquarium containing stony-coral fragments. Water maintained at 26 degree C.</title>
        <authorList>
            <person name="Ruckert C."/>
            <person name="Franco A."/>
            <person name="Kalinowski J."/>
            <person name="Glaeser S."/>
        </authorList>
    </citation>
    <scope>NUCLEOTIDE SEQUENCE [LARGE SCALE GENOMIC DNA]</scope>
    <source>
        <strain evidence="14 15">THAF100</strain>
    </source>
</reference>
<proteinExistence type="inferred from homology"/>
<dbReference type="NCBIfam" id="TIGR02095">
    <property type="entry name" value="glgA"/>
    <property type="match status" value="1"/>
</dbReference>
<dbReference type="InterPro" id="IPR001296">
    <property type="entry name" value="Glyco_trans_1"/>
</dbReference>
<comment type="function">
    <text evidence="2 11">Synthesizes alpha-1,4-glucan chains using ADP-glucose.</text>
</comment>
<dbReference type="CDD" id="cd03791">
    <property type="entry name" value="GT5_Glycogen_synthase_DULL1-like"/>
    <property type="match status" value="1"/>
</dbReference>
<accession>A0A5P9CHY2</accession>
<dbReference type="GO" id="GO:0009011">
    <property type="term" value="F:alpha-1,4-glucan glucosyltransferase (ADP-glucose donor) activity"/>
    <property type="evidence" value="ECO:0007669"/>
    <property type="project" value="UniProtKB-UniRule"/>
</dbReference>
<keyword evidence="9 11" id="KW-0320">Glycogen biosynthesis</keyword>
<evidence type="ECO:0000313" key="14">
    <source>
        <dbReference type="EMBL" id="QFT25855.1"/>
    </source>
</evidence>
<evidence type="ECO:0000313" key="15">
    <source>
        <dbReference type="Proteomes" id="UP000326936"/>
    </source>
</evidence>
<evidence type="ECO:0000259" key="12">
    <source>
        <dbReference type="Pfam" id="PF00534"/>
    </source>
</evidence>
<comment type="similarity">
    <text evidence="4 11">Belongs to the glycosyltransferase 1 family. Bacterial/plant glycogen synthase subfamily.</text>
</comment>
<evidence type="ECO:0000256" key="2">
    <source>
        <dbReference type="ARBA" id="ARBA00002764"/>
    </source>
</evidence>
<gene>
    <name evidence="11 14" type="primary">glgA</name>
    <name evidence="14" type="ORF">FIV01_05390</name>
</gene>
<dbReference type="GO" id="GO:0005829">
    <property type="term" value="C:cytosol"/>
    <property type="evidence" value="ECO:0007669"/>
    <property type="project" value="TreeGrafter"/>
</dbReference>
<evidence type="ECO:0000259" key="13">
    <source>
        <dbReference type="Pfam" id="PF08323"/>
    </source>
</evidence>
<comment type="pathway">
    <text evidence="3 11">Glycan biosynthesis; glycogen biosynthesis.</text>
</comment>
<dbReference type="GO" id="GO:0004373">
    <property type="term" value="F:alpha-1,4-glucan glucosyltransferase (UDP-glucose donor) activity"/>
    <property type="evidence" value="ECO:0007669"/>
    <property type="project" value="InterPro"/>
</dbReference>
<dbReference type="PANTHER" id="PTHR45825:SF11">
    <property type="entry name" value="ALPHA AMYLASE DOMAIN-CONTAINING PROTEIN"/>
    <property type="match status" value="1"/>
</dbReference>
<keyword evidence="8 11" id="KW-0808">Transferase</keyword>
<dbReference type="Proteomes" id="UP000326936">
    <property type="component" value="Chromosome"/>
</dbReference>
<evidence type="ECO:0000256" key="8">
    <source>
        <dbReference type="ARBA" id="ARBA00022679"/>
    </source>
</evidence>
<dbReference type="EMBL" id="CP045350">
    <property type="protein sequence ID" value="QFT25855.1"/>
    <property type="molecule type" value="Genomic_DNA"/>
</dbReference>
<dbReference type="PANTHER" id="PTHR45825">
    <property type="entry name" value="GRANULE-BOUND STARCH SYNTHASE 1, CHLOROPLASTIC/AMYLOPLASTIC"/>
    <property type="match status" value="1"/>
</dbReference>
<dbReference type="EC" id="2.4.1.21" evidence="5 11"/>